<comment type="caution">
    <text evidence="2">The sequence shown here is derived from an EMBL/GenBank/DDBJ whole genome shotgun (WGS) entry which is preliminary data.</text>
</comment>
<sequence length="90" mass="10170">MQLLWALASAAALLASPAPVSGAAIDPKDKGEPLFPDGHPNITYLTDKNWDEHMAKTDKPWIVDFYHPLYVIERYDCNVTEAFALKYVEY</sequence>
<dbReference type="EMBL" id="JASMQC010000007">
    <property type="protein sequence ID" value="KAK1943993.1"/>
    <property type="molecule type" value="Genomic_DNA"/>
</dbReference>
<dbReference type="Gene3D" id="3.40.30.10">
    <property type="entry name" value="Glutaredoxin"/>
    <property type="match status" value="1"/>
</dbReference>
<proteinExistence type="predicted"/>
<feature type="signal peptide" evidence="1">
    <location>
        <begin position="1"/>
        <end position="22"/>
    </location>
</feature>
<dbReference type="InterPro" id="IPR036249">
    <property type="entry name" value="Thioredoxin-like_sf"/>
</dbReference>
<dbReference type="Proteomes" id="UP001259832">
    <property type="component" value="Unassembled WGS sequence"/>
</dbReference>
<reference evidence="2" key="1">
    <citation type="submission" date="2023-08" db="EMBL/GenBank/DDBJ databases">
        <title>Reference Genome Resource for the Citrus Pathogen Phytophthora citrophthora.</title>
        <authorList>
            <person name="Moller H."/>
            <person name="Coetzee B."/>
            <person name="Rose L.J."/>
            <person name="Van Niekerk J.M."/>
        </authorList>
    </citation>
    <scope>NUCLEOTIDE SEQUENCE</scope>
    <source>
        <strain evidence="2">STE-U-9442</strain>
    </source>
</reference>
<dbReference type="AlphaFoldDB" id="A0AAD9GTL8"/>
<accession>A0AAD9GTL8</accession>
<evidence type="ECO:0000313" key="2">
    <source>
        <dbReference type="EMBL" id="KAK1943993.1"/>
    </source>
</evidence>
<keyword evidence="3" id="KW-1185">Reference proteome</keyword>
<name>A0AAD9GTL8_9STRA</name>
<dbReference type="SUPFAM" id="SSF52833">
    <property type="entry name" value="Thioredoxin-like"/>
    <property type="match status" value="1"/>
</dbReference>
<protein>
    <submittedName>
        <fullName evidence="2">Uncharacterized protein</fullName>
    </submittedName>
</protein>
<feature type="chain" id="PRO_5042178260" evidence="1">
    <location>
        <begin position="23"/>
        <end position="90"/>
    </location>
</feature>
<organism evidence="2 3">
    <name type="scientific">Phytophthora citrophthora</name>
    <dbReference type="NCBI Taxonomy" id="4793"/>
    <lineage>
        <taxon>Eukaryota</taxon>
        <taxon>Sar</taxon>
        <taxon>Stramenopiles</taxon>
        <taxon>Oomycota</taxon>
        <taxon>Peronosporomycetes</taxon>
        <taxon>Peronosporales</taxon>
        <taxon>Peronosporaceae</taxon>
        <taxon>Phytophthora</taxon>
    </lineage>
</organism>
<evidence type="ECO:0000256" key="1">
    <source>
        <dbReference type="SAM" id="SignalP"/>
    </source>
</evidence>
<keyword evidence="1" id="KW-0732">Signal</keyword>
<gene>
    <name evidence="2" type="ORF">P3T76_005389</name>
</gene>
<evidence type="ECO:0000313" key="3">
    <source>
        <dbReference type="Proteomes" id="UP001259832"/>
    </source>
</evidence>